<dbReference type="EMBL" id="JAUHQC010000010">
    <property type="protein sequence ID" value="MDN4533326.1"/>
    <property type="molecule type" value="Genomic_DNA"/>
</dbReference>
<protein>
    <submittedName>
        <fullName evidence="13">Mechanosensitive ion channel family protein</fullName>
    </submittedName>
</protein>
<dbReference type="FunFam" id="1.10.287.1260:FF:000005">
    <property type="entry name" value="Mechanosensitive ion channel family protein"/>
    <property type="match status" value="1"/>
</dbReference>
<feature type="transmembrane region" description="Helical" evidence="8">
    <location>
        <begin position="70"/>
        <end position="94"/>
    </location>
</feature>
<dbReference type="InterPro" id="IPR023408">
    <property type="entry name" value="MscS_beta-dom_sf"/>
</dbReference>
<dbReference type="SUPFAM" id="SSF82861">
    <property type="entry name" value="Mechanosensitive channel protein MscS (YggB), transmembrane region"/>
    <property type="match status" value="1"/>
</dbReference>
<evidence type="ECO:0000256" key="5">
    <source>
        <dbReference type="ARBA" id="ARBA00022989"/>
    </source>
</evidence>
<dbReference type="SUPFAM" id="SSF50182">
    <property type="entry name" value="Sm-like ribonucleoproteins"/>
    <property type="match status" value="1"/>
</dbReference>
<dbReference type="InterPro" id="IPR006685">
    <property type="entry name" value="MscS_channel_2nd"/>
</dbReference>
<reference evidence="11" key="2">
    <citation type="submission" date="2023-07" db="EMBL/GenBank/DDBJ databases">
        <title>Evaluation of the beneficial properties of pineapple isolates.</title>
        <authorList>
            <person name="Adefiranye O."/>
        </authorList>
    </citation>
    <scope>NUCLEOTIDE SEQUENCE</scope>
    <source>
        <strain evidence="11">PAPLE_T1</strain>
    </source>
</reference>
<gene>
    <name evidence="13" type="ORF">CD158_08670</name>
    <name evidence="11" type="ORF">QYH67_06240</name>
    <name evidence="12" type="ORF">QYH67_07080</name>
</gene>
<evidence type="ECO:0000313" key="14">
    <source>
        <dbReference type="Proteomes" id="UP000242470"/>
    </source>
</evidence>
<evidence type="ECO:0000256" key="3">
    <source>
        <dbReference type="ARBA" id="ARBA00022475"/>
    </source>
</evidence>
<feature type="domain" description="Mechanosensitive ion channel MscS" evidence="9">
    <location>
        <begin position="118"/>
        <end position="187"/>
    </location>
</feature>
<dbReference type="Proteomes" id="UP001171687">
    <property type="component" value="Unassembled WGS sequence"/>
</dbReference>
<dbReference type="GO" id="GO:0005886">
    <property type="term" value="C:plasma membrane"/>
    <property type="evidence" value="ECO:0007669"/>
    <property type="project" value="UniProtKB-SubCell"/>
</dbReference>
<comment type="function">
    <text evidence="7">May play a role in resistance to osmotic downshock.</text>
</comment>
<dbReference type="Gene3D" id="1.10.287.1260">
    <property type="match status" value="1"/>
</dbReference>
<reference evidence="13 14" key="1">
    <citation type="submission" date="2017-08" db="EMBL/GenBank/DDBJ databases">
        <title>Draft genome sequences of 64 type strains of genus Staph aureus.</title>
        <authorList>
            <person name="Cole K."/>
            <person name="Golubchik T."/>
            <person name="Russell J."/>
            <person name="Foster D."/>
            <person name="Llewelyn M."/>
            <person name="Wilson D."/>
            <person name="Crook D."/>
            <person name="Paul J."/>
        </authorList>
    </citation>
    <scope>NUCLEOTIDE SEQUENCE [LARGE SCALE GENOMIC DNA]</scope>
    <source>
        <strain evidence="13 14">NCTC 12101</strain>
    </source>
</reference>
<feature type="transmembrane region" description="Helical" evidence="8">
    <location>
        <begin position="28"/>
        <end position="49"/>
    </location>
</feature>
<proteinExistence type="inferred from homology"/>
<dbReference type="PANTHER" id="PTHR30460:SF0">
    <property type="entry name" value="MODERATE CONDUCTANCE MECHANOSENSITIVE CHANNEL YBIO"/>
    <property type="match status" value="1"/>
</dbReference>
<keyword evidence="5 8" id="KW-1133">Transmembrane helix</keyword>
<dbReference type="FunFam" id="2.30.30.60:FF:000001">
    <property type="entry name" value="MscS Mechanosensitive ion channel"/>
    <property type="match status" value="1"/>
</dbReference>
<comment type="caution">
    <text evidence="13">The sequence shown here is derived from an EMBL/GenBank/DDBJ whole genome shotgun (WGS) entry which is preliminary data.</text>
</comment>
<evidence type="ECO:0000256" key="6">
    <source>
        <dbReference type="ARBA" id="ARBA00023136"/>
    </source>
</evidence>
<dbReference type="GO" id="GO:0008381">
    <property type="term" value="F:mechanosensitive monoatomic ion channel activity"/>
    <property type="evidence" value="ECO:0007669"/>
    <property type="project" value="InterPro"/>
</dbReference>
<feature type="domain" description="Mechanosensitive ion channel transmembrane helices 2/3" evidence="10">
    <location>
        <begin position="76"/>
        <end position="117"/>
    </location>
</feature>
<dbReference type="InterPro" id="IPR011014">
    <property type="entry name" value="MscS_channel_TM-2"/>
</dbReference>
<keyword evidence="4 8" id="KW-0812">Transmembrane</keyword>
<dbReference type="Gene3D" id="3.30.70.100">
    <property type="match status" value="1"/>
</dbReference>
<evidence type="ECO:0000256" key="7">
    <source>
        <dbReference type="ARBA" id="ARBA00059688"/>
    </source>
</evidence>
<organism evidence="13 14">
    <name type="scientific">Staphylococcus auricularis</name>
    <dbReference type="NCBI Taxonomy" id="29379"/>
    <lineage>
        <taxon>Bacteria</taxon>
        <taxon>Bacillati</taxon>
        <taxon>Bacillota</taxon>
        <taxon>Bacilli</taxon>
        <taxon>Bacillales</taxon>
        <taxon>Staphylococcaceae</taxon>
        <taxon>Staphylococcus</taxon>
    </lineage>
</organism>
<dbReference type="EMBL" id="PPQW01000065">
    <property type="protein sequence ID" value="PNZ66392.1"/>
    <property type="molecule type" value="Genomic_DNA"/>
</dbReference>
<name>A0AAP8PMW5_9STAP</name>
<feature type="transmembrane region" description="Helical" evidence="8">
    <location>
        <begin position="100"/>
        <end position="120"/>
    </location>
</feature>
<evidence type="ECO:0000313" key="11">
    <source>
        <dbReference type="EMBL" id="MDN4533172.1"/>
    </source>
</evidence>
<sequence length="294" mass="32227">MNQIKTILTSIIEPFTQPETYTKLATNIIMILIYIVVAWVAIKVINKIIAEFFKMHNKSKKGNKKRSKTLVSLIQNIVKYIIWFIIVTTILSKFGISVEGIIASAGVVGIAVGFGAQTVVKDVITGFFIIFENQFDVGDYVKINSAGATVAEGTVSSIGLRSTSIKTISGELTVLPNGSMGEVTNYSVIEGTSIVDLPIAVDEDIDKVETLLNEFLATLTSKYYLFVSAPTVLGVDDITRDQMTLRITAETIPGEGTTGARILRKELQRYMKMKNIKAPQPLMVQYDTGQQSNA</sequence>
<dbReference type="InterPro" id="IPR049142">
    <property type="entry name" value="MS_channel_1st"/>
</dbReference>
<dbReference type="InterPro" id="IPR045276">
    <property type="entry name" value="YbiO_bact"/>
</dbReference>
<dbReference type="AlphaFoldDB" id="A0AAP8PMW5"/>
<dbReference type="Pfam" id="PF21088">
    <property type="entry name" value="MS_channel_1st"/>
    <property type="match status" value="1"/>
</dbReference>
<dbReference type="Proteomes" id="UP000242470">
    <property type="component" value="Unassembled WGS sequence"/>
</dbReference>
<evidence type="ECO:0000256" key="2">
    <source>
        <dbReference type="ARBA" id="ARBA00008017"/>
    </source>
</evidence>
<keyword evidence="3" id="KW-1003">Cell membrane</keyword>
<evidence type="ECO:0000256" key="8">
    <source>
        <dbReference type="SAM" id="Phobius"/>
    </source>
</evidence>
<evidence type="ECO:0000259" key="9">
    <source>
        <dbReference type="Pfam" id="PF00924"/>
    </source>
</evidence>
<dbReference type="EMBL" id="JAUHQC010000009">
    <property type="protein sequence ID" value="MDN4533172.1"/>
    <property type="molecule type" value="Genomic_DNA"/>
</dbReference>
<dbReference type="GeneID" id="64981143"/>
<keyword evidence="6 8" id="KW-0472">Membrane</keyword>
<comment type="similarity">
    <text evidence="2">Belongs to the MscS (TC 1.A.23) family.</text>
</comment>
<evidence type="ECO:0000313" key="12">
    <source>
        <dbReference type="EMBL" id="MDN4533326.1"/>
    </source>
</evidence>
<comment type="subcellular location">
    <subcellularLocation>
        <location evidence="1">Cell membrane</location>
        <topology evidence="1">Multi-pass membrane protein</topology>
    </subcellularLocation>
</comment>
<evidence type="ECO:0000256" key="1">
    <source>
        <dbReference type="ARBA" id="ARBA00004651"/>
    </source>
</evidence>
<evidence type="ECO:0000256" key="4">
    <source>
        <dbReference type="ARBA" id="ARBA00022692"/>
    </source>
</evidence>
<evidence type="ECO:0000259" key="10">
    <source>
        <dbReference type="Pfam" id="PF21088"/>
    </source>
</evidence>
<dbReference type="InterPro" id="IPR010920">
    <property type="entry name" value="LSM_dom_sf"/>
</dbReference>
<dbReference type="PANTHER" id="PTHR30460">
    <property type="entry name" value="MODERATE CONDUCTANCE MECHANOSENSITIVE CHANNEL YBIO"/>
    <property type="match status" value="1"/>
</dbReference>
<dbReference type="Gene3D" id="2.30.30.60">
    <property type="match status" value="1"/>
</dbReference>
<accession>A0AAP8PMW5</accession>
<evidence type="ECO:0000313" key="13">
    <source>
        <dbReference type="EMBL" id="PNZ66392.1"/>
    </source>
</evidence>
<dbReference type="Pfam" id="PF00924">
    <property type="entry name" value="MS_channel_2nd"/>
    <property type="match status" value="1"/>
</dbReference>
<dbReference type="RefSeq" id="WP_059107068.1">
    <property type="nucleotide sequence ID" value="NZ_AP024589.1"/>
</dbReference>